<evidence type="ECO:0000313" key="2">
    <source>
        <dbReference type="Proteomes" id="UP000470771"/>
    </source>
</evidence>
<organism evidence="1 2">
    <name type="scientific">Acidiluteibacter ferrifornacis</name>
    <dbReference type="NCBI Taxonomy" id="2692424"/>
    <lineage>
        <taxon>Bacteria</taxon>
        <taxon>Pseudomonadati</taxon>
        <taxon>Bacteroidota</taxon>
        <taxon>Flavobacteriia</taxon>
        <taxon>Flavobacteriales</taxon>
        <taxon>Cryomorphaceae</taxon>
        <taxon>Acidiluteibacter</taxon>
    </lineage>
</organism>
<proteinExistence type="predicted"/>
<reference evidence="1 2" key="1">
    <citation type="submission" date="2019-12" db="EMBL/GenBank/DDBJ databases">
        <authorList>
            <person name="Zhao J."/>
        </authorList>
    </citation>
    <scope>NUCLEOTIDE SEQUENCE [LARGE SCALE GENOMIC DNA]</scope>
    <source>
        <strain evidence="1 2">S-15</strain>
    </source>
</reference>
<gene>
    <name evidence="1" type="ORF">GQN54_13475</name>
</gene>
<accession>A0A6N9NML4</accession>
<dbReference type="AlphaFoldDB" id="A0A6N9NML4"/>
<dbReference type="Proteomes" id="UP000470771">
    <property type="component" value="Unassembled WGS sequence"/>
</dbReference>
<protein>
    <submittedName>
        <fullName evidence="1">Uncharacterized protein</fullName>
    </submittedName>
</protein>
<comment type="caution">
    <text evidence="1">The sequence shown here is derived from an EMBL/GenBank/DDBJ whole genome shotgun (WGS) entry which is preliminary data.</text>
</comment>
<dbReference type="EMBL" id="WWNE01000012">
    <property type="protein sequence ID" value="NBG67134.1"/>
    <property type="molecule type" value="Genomic_DNA"/>
</dbReference>
<sequence length="216" mass="25177">MTINKTGPLNSVFHYSLKPLELISSHSYKSDDSLNYWRSVDIIGELKRIKTQNDSIFELIERKVSSNDLIGTAKYKVKLSERDKYAVEQLKNLKSIYDDEEITLPVFNSEIDFLKYMFLAAKPVRGYRLEVPEDEEYVEGSVIIRIDFDVNAKIKDLVILEGYVSEIDMGFYIVAINENKWETPALKNGEPIEFTYYFQLMFREYKPIIVIDGIVK</sequence>
<keyword evidence="2" id="KW-1185">Reference proteome</keyword>
<evidence type="ECO:0000313" key="1">
    <source>
        <dbReference type="EMBL" id="NBG67134.1"/>
    </source>
</evidence>
<name>A0A6N9NML4_9FLAO</name>
<dbReference type="RefSeq" id="WP_160634081.1">
    <property type="nucleotide sequence ID" value="NZ_WWNE01000012.1"/>
</dbReference>